<accession>A0A1E1MW60</accession>
<dbReference type="Proteomes" id="UP000177625">
    <property type="component" value="Unassembled WGS sequence"/>
</dbReference>
<name>A0A1E1MW60_RHYSE</name>
<dbReference type="AlphaFoldDB" id="A0A1E1MW60"/>
<evidence type="ECO:0000256" key="1">
    <source>
        <dbReference type="SAM" id="Phobius"/>
    </source>
</evidence>
<keyword evidence="4" id="KW-1185">Reference proteome</keyword>
<sequence length="95" mass="10120">MRVIAIVTFLLLAATFVSTFFSTDVVKYQDGEGNNGSGAITSRESFSPLALQRWFEVTAPLTLITFAFAGCLLFWRGCKGCGPGSGECVQLVCGA</sequence>
<organism evidence="3 4">
    <name type="scientific">Rhynchosporium secalis</name>
    <name type="common">Barley scald fungus</name>
    <dbReference type="NCBI Taxonomy" id="38038"/>
    <lineage>
        <taxon>Eukaryota</taxon>
        <taxon>Fungi</taxon>
        <taxon>Dikarya</taxon>
        <taxon>Ascomycota</taxon>
        <taxon>Pezizomycotina</taxon>
        <taxon>Leotiomycetes</taxon>
        <taxon>Helotiales</taxon>
        <taxon>Ploettnerulaceae</taxon>
        <taxon>Rhynchosporium</taxon>
    </lineage>
</organism>
<feature type="transmembrane region" description="Helical" evidence="1">
    <location>
        <begin position="57"/>
        <end position="75"/>
    </location>
</feature>
<feature type="chain" id="PRO_5009448803" evidence="2">
    <location>
        <begin position="20"/>
        <end position="95"/>
    </location>
</feature>
<evidence type="ECO:0000256" key="2">
    <source>
        <dbReference type="SAM" id="SignalP"/>
    </source>
</evidence>
<evidence type="ECO:0000313" key="3">
    <source>
        <dbReference type="EMBL" id="CZT53095.1"/>
    </source>
</evidence>
<keyword evidence="2" id="KW-0732">Signal</keyword>
<feature type="signal peptide" evidence="2">
    <location>
        <begin position="1"/>
        <end position="19"/>
    </location>
</feature>
<proteinExistence type="predicted"/>
<evidence type="ECO:0000313" key="4">
    <source>
        <dbReference type="Proteomes" id="UP000177625"/>
    </source>
</evidence>
<keyword evidence="1" id="KW-0472">Membrane</keyword>
<reference evidence="4" key="1">
    <citation type="submission" date="2016-03" db="EMBL/GenBank/DDBJ databases">
        <authorList>
            <person name="Guldener U."/>
        </authorList>
    </citation>
    <scope>NUCLEOTIDE SEQUENCE [LARGE SCALE GENOMIC DNA]</scope>
</reference>
<dbReference type="EMBL" id="FJVC01000674">
    <property type="protein sequence ID" value="CZT53095.1"/>
    <property type="molecule type" value="Genomic_DNA"/>
</dbReference>
<keyword evidence="1" id="KW-1133">Transmembrane helix</keyword>
<keyword evidence="1" id="KW-0812">Transmembrane</keyword>
<gene>
    <name evidence="3" type="ORF">RSE6_14534</name>
</gene>
<protein>
    <submittedName>
        <fullName evidence="3">Uncharacterized protein</fullName>
    </submittedName>
</protein>